<feature type="region of interest" description="Disordered" evidence="1">
    <location>
        <begin position="1"/>
        <end position="38"/>
    </location>
</feature>
<comment type="caution">
    <text evidence="2">The sequence shown here is derived from an EMBL/GenBank/DDBJ whole genome shotgun (WGS) entry which is preliminary data.</text>
</comment>
<evidence type="ECO:0000256" key="1">
    <source>
        <dbReference type="SAM" id="MobiDB-lite"/>
    </source>
</evidence>
<dbReference type="SUPFAM" id="SSF69279">
    <property type="entry name" value="Phage tail proteins"/>
    <property type="match status" value="1"/>
</dbReference>
<dbReference type="EMBL" id="AAIVFG010000091">
    <property type="protein sequence ID" value="ECI4618915.1"/>
    <property type="molecule type" value="Genomic_DNA"/>
</dbReference>
<name>A0A5Y3PTX1_SALET</name>
<feature type="non-terminal residue" evidence="2">
    <location>
        <position position="1"/>
    </location>
</feature>
<gene>
    <name evidence="2" type="ORF">DPC26_25605</name>
</gene>
<sequence length="38" mass="4047">VDRITPAGGDSSFILLGRGEPPTDNRRRTGGMFDCSPP</sequence>
<accession>A0A5Y3PTX1</accession>
<organism evidence="2">
    <name type="scientific">Salmonella enterica I</name>
    <dbReference type="NCBI Taxonomy" id="59201"/>
    <lineage>
        <taxon>Bacteria</taxon>
        <taxon>Pseudomonadati</taxon>
        <taxon>Pseudomonadota</taxon>
        <taxon>Gammaproteobacteria</taxon>
        <taxon>Enterobacterales</taxon>
        <taxon>Enterobacteriaceae</taxon>
        <taxon>Salmonella</taxon>
    </lineage>
</organism>
<proteinExistence type="predicted"/>
<dbReference type="AlphaFoldDB" id="A0A5Y3PTX1"/>
<protein>
    <submittedName>
        <fullName evidence="2">Phage tail protein</fullName>
    </submittedName>
</protein>
<reference evidence="2" key="1">
    <citation type="submission" date="2018-06" db="EMBL/GenBank/DDBJ databases">
        <authorList>
            <person name="Ashton P.M."/>
            <person name="Dallman T."/>
            <person name="Nair S."/>
            <person name="De Pinna E."/>
            <person name="Peters T."/>
            <person name="Grant K."/>
        </authorList>
    </citation>
    <scope>NUCLEOTIDE SEQUENCE</scope>
    <source>
        <strain evidence="2">527491</strain>
    </source>
</reference>
<evidence type="ECO:0000313" key="2">
    <source>
        <dbReference type="EMBL" id="ECI4618915.1"/>
    </source>
</evidence>